<dbReference type="CDD" id="cd00336">
    <property type="entry name" value="Ribosomal_L22"/>
    <property type="match status" value="1"/>
</dbReference>
<comment type="function">
    <text evidence="2">This protein binds specifically to 23S rRNA.</text>
</comment>
<accession>A0A9K3EGP5</accession>
<dbReference type="GO" id="GO:0015934">
    <property type="term" value="C:large ribosomal subunit"/>
    <property type="evidence" value="ECO:0000318"/>
    <property type="project" value="GO_Central"/>
</dbReference>
<dbReference type="PANTHER" id="PTHR13501">
    <property type="entry name" value="CHLOROPLAST 50S RIBOSOMAL PROTEIN L22-RELATED"/>
    <property type="match status" value="1"/>
</dbReference>
<dbReference type="Gene3D" id="3.90.470.10">
    <property type="entry name" value="Ribosomal protein L22/L17"/>
    <property type="match status" value="1"/>
</dbReference>
<name>A0A9K3EGP5_HELAN</name>
<dbReference type="GO" id="GO:0003735">
    <property type="term" value="F:structural constituent of ribosome"/>
    <property type="evidence" value="ECO:0000318"/>
    <property type="project" value="GO_Central"/>
</dbReference>
<dbReference type="PANTHER" id="PTHR13501:SF10">
    <property type="entry name" value="LARGE RIBOSOMAL SUBUNIT PROTEIN UL22M"/>
    <property type="match status" value="1"/>
</dbReference>
<sequence length="161" mass="18212">MSYLRKLQHLKKAYNKDCMLSHFNLVYSAAANASSNMGSNEAKLVISKAEINKGTIMKRLKPRARGRSFAIQKPTCHITIVMKDISLYEYIDTASITWSQTGCLPIEQTSAKGNETGGRNDMRERTSWWSPVHRRLLEGLLFDRLVISESDSVLDDGLLIF</sequence>
<evidence type="ECO:0000313" key="8">
    <source>
        <dbReference type="Proteomes" id="UP000215914"/>
    </source>
</evidence>
<dbReference type="Gramene" id="mRNA:HanXRQr2_Chr13g0588191">
    <property type="protein sequence ID" value="CDS:HanXRQr2_Chr13g0588191.1"/>
    <property type="gene ID" value="HanXRQr2_Chr13g0588191"/>
</dbReference>
<dbReference type="AlphaFoldDB" id="A0A9K3EGP5"/>
<comment type="similarity">
    <text evidence="3 6">Belongs to the universal ribosomal protein uL22 family.</text>
</comment>
<dbReference type="InterPro" id="IPR001063">
    <property type="entry name" value="Ribosomal_uL22"/>
</dbReference>
<evidence type="ECO:0000256" key="6">
    <source>
        <dbReference type="RuleBase" id="RU004005"/>
    </source>
</evidence>
<keyword evidence="4 6" id="KW-0689">Ribosomal protein</keyword>
<dbReference type="InterPro" id="IPR036394">
    <property type="entry name" value="Ribosomal_uL22_sf"/>
</dbReference>
<comment type="function">
    <text evidence="1">The globular domain of the protein is located near the polypeptide exit tunnel on the outside of the subunit, while an extended beta-hairpin is found that lines the wall of the exit tunnel in the center of the 70S ribosome.</text>
</comment>
<protein>
    <submittedName>
        <fullName evidence="7">Ribosomal protein L22/L17</fullName>
    </submittedName>
</protein>
<dbReference type="EMBL" id="MNCJ02000328">
    <property type="protein sequence ID" value="KAF5773400.1"/>
    <property type="molecule type" value="Genomic_DNA"/>
</dbReference>
<dbReference type="InterPro" id="IPR018260">
    <property type="entry name" value="Ribosomal_uL22_CS"/>
</dbReference>
<comment type="caution">
    <text evidence="7">The sequence shown here is derived from an EMBL/GenBank/DDBJ whole genome shotgun (WGS) entry which is preliminary data.</text>
</comment>
<evidence type="ECO:0000256" key="3">
    <source>
        <dbReference type="ARBA" id="ARBA00009451"/>
    </source>
</evidence>
<evidence type="ECO:0000313" key="7">
    <source>
        <dbReference type="EMBL" id="KAF5773400.1"/>
    </source>
</evidence>
<proteinExistence type="inferred from homology"/>
<dbReference type="SUPFAM" id="SSF54843">
    <property type="entry name" value="Ribosomal protein L22"/>
    <property type="match status" value="1"/>
</dbReference>
<evidence type="ECO:0000256" key="5">
    <source>
        <dbReference type="ARBA" id="ARBA00023274"/>
    </source>
</evidence>
<dbReference type="Proteomes" id="UP000215914">
    <property type="component" value="Unassembled WGS sequence"/>
</dbReference>
<evidence type="ECO:0000256" key="4">
    <source>
        <dbReference type="ARBA" id="ARBA00022980"/>
    </source>
</evidence>
<evidence type="ECO:0000256" key="2">
    <source>
        <dbReference type="ARBA" id="ARBA00003611"/>
    </source>
</evidence>
<gene>
    <name evidence="7" type="ORF">HanXRQr2_Chr13g0588191</name>
</gene>
<dbReference type="GO" id="GO:0006412">
    <property type="term" value="P:translation"/>
    <property type="evidence" value="ECO:0000318"/>
    <property type="project" value="GO_Central"/>
</dbReference>
<dbReference type="InterPro" id="IPR047867">
    <property type="entry name" value="Ribosomal_uL22_bac/org-type"/>
</dbReference>
<dbReference type="Pfam" id="PF00237">
    <property type="entry name" value="Ribosomal_L22"/>
    <property type="match status" value="1"/>
</dbReference>
<dbReference type="PROSITE" id="PS00464">
    <property type="entry name" value="RIBOSOMAL_L22"/>
    <property type="match status" value="1"/>
</dbReference>
<keyword evidence="8" id="KW-1185">Reference proteome</keyword>
<evidence type="ECO:0000256" key="1">
    <source>
        <dbReference type="ARBA" id="ARBA00003478"/>
    </source>
</evidence>
<reference evidence="7" key="1">
    <citation type="journal article" date="2017" name="Nature">
        <title>The sunflower genome provides insights into oil metabolism, flowering and Asterid evolution.</title>
        <authorList>
            <person name="Badouin H."/>
            <person name="Gouzy J."/>
            <person name="Grassa C.J."/>
            <person name="Murat F."/>
            <person name="Staton S.E."/>
            <person name="Cottret L."/>
            <person name="Lelandais-Briere C."/>
            <person name="Owens G.L."/>
            <person name="Carrere S."/>
            <person name="Mayjonade B."/>
            <person name="Legrand L."/>
            <person name="Gill N."/>
            <person name="Kane N.C."/>
            <person name="Bowers J.E."/>
            <person name="Hubner S."/>
            <person name="Bellec A."/>
            <person name="Berard A."/>
            <person name="Berges H."/>
            <person name="Blanchet N."/>
            <person name="Boniface M.C."/>
            <person name="Brunel D."/>
            <person name="Catrice O."/>
            <person name="Chaidir N."/>
            <person name="Claudel C."/>
            <person name="Donnadieu C."/>
            <person name="Faraut T."/>
            <person name="Fievet G."/>
            <person name="Helmstetter N."/>
            <person name="King M."/>
            <person name="Knapp S.J."/>
            <person name="Lai Z."/>
            <person name="Le Paslier M.C."/>
            <person name="Lippi Y."/>
            <person name="Lorenzon L."/>
            <person name="Mandel J.R."/>
            <person name="Marage G."/>
            <person name="Marchand G."/>
            <person name="Marquand E."/>
            <person name="Bret-Mestries E."/>
            <person name="Morien E."/>
            <person name="Nambeesan S."/>
            <person name="Nguyen T."/>
            <person name="Pegot-Espagnet P."/>
            <person name="Pouilly N."/>
            <person name="Raftis F."/>
            <person name="Sallet E."/>
            <person name="Schiex T."/>
            <person name="Thomas J."/>
            <person name="Vandecasteele C."/>
            <person name="Vares D."/>
            <person name="Vear F."/>
            <person name="Vautrin S."/>
            <person name="Crespi M."/>
            <person name="Mangin B."/>
            <person name="Burke J.M."/>
            <person name="Salse J."/>
            <person name="Munos S."/>
            <person name="Vincourt P."/>
            <person name="Rieseberg L.H."/>
            <person name="Langlade N.B."/>
        </authorList>
    </citation>
    <scope>NUCLEOTIDE SEQUENCE</scope>
    <source>
        <tissue evidence="7">Leaves</tissue>
    </source>
</reference>
<keyword evidence="5 6" id="KW-0687">Ribonucleoprotein</keyword>
<organism evidence="7 8">
    <name type="scientific">Helianthus annuus</name>
    <name type="common">Common sunflower</name>
    <dbReference type="NCBI Taxonomy" id="4232"/>
    <lineage>
        <taxon>Eukaryota</taxon>
        <taxon>Viridiplantae</taxon>
        <taxon>Streptophyta</taxon>
        <taxon>Embryophyta</taxon>
        <taxon>Tracheophyta</taxon>
        <taxon>Spermatophyta</taxon>
        <taxon>Magnoliopsida</taxon>
        <taxon>eudicotyledons</taxon>
        <taxon>Gunneridae</taxon>
        <taxon>Pentapetalae</taxon>
        <taxon>asterids</taxon>
        <taxon>campanulids</taxon>
        <taxon>Asterales</taxon>
        <taxon>Asteraceae</taxon>
        <taxon>Asteroideae</taxon>
        <taxon>Heliantheae alliance</taxon>
        <taxon>Heliantheae</taxon>
        <taxon>Helianthus</taxon>
    </lineage>
</organism>
<reference evidence="7" key="2">
    <citation type="submission" date="2020-06" db="EMBL/GenBank/DDBJ databases">
        <title>Helianthus annuus Genome sequencing and assembly Release 2.</title>
        <authorList>
            <person name="Gouzy J."/>
            <person name="Langlade N."/>
            <person name="Munos S."/>
        </authorList>
    </citation>
    <scope>NUCLEOTIDE SEQUENCE</scope>
    <source>
        <tissue evidence="7">Leaves</tissue>
    </source>
</reference>